<keyword evidence="1" id="KW-0472">Membrane</keyword>
<protein>
    <submittedName>
        <fullName evidence="2">ABC-2 type transport system permease protein</fullName>
    </submittedName>
</protein>
<sequence length="265" mass="29890">MRNFLKGQTYYIMRDTAFMGISLLFLIVGILLPIWIGNKTNFQLNNWIEPLTQVTPLSLFLYFIIPIYLSFFVTEGFEHGSIKHIIASGYSRSKYITGKFMSAVQAITWWVFQFFGTFYVVYILAAWISGSSSDHQNSNNDLVTAATAITFNILYLAAYAAIIMLVSILAKRTATAVVATFMIIFGDFLISGYFKNSSSNVLLWLSEHTLTTQIMKFSGVYVVNSEHIVLSGLSDYLNALAIPLILIGFCLSITYILFRKKDIQS</sequence>
<feature type="transmembrane region" description="Helical" evidence="1">
    <location>
        <begin position="12"/>
        <end position="36"/>
    </location>
</feature>
<dbReference type="GO" id="GO:0140359">
    <property type="term" value="F:ABC-type transporter activity"/>
    <property type="evidence" value="ECO:0007669"/>
    <property type="project" value="InterPro"/>
</dbReference>
<keyword evidence="1" id="KW-1133">Transmembrane helix</keyword>
<name>A0A1X7HQC7_9BACL</name>
<keyword evidence="3" id="KW-1185">Reference proteome</keyword>
<gene>
    <name evidence="2" type="ORF">SAMN05661091_4988</name>
</gene>
<feature type="transmembrane region" description="Helical" evidence="1">
    <location>
        <begin position="107"/>
        <end position="128"/>
    </location>
</feature>
<keyword evidence="1" id="KW-0812">Transmembrane</keyword>
<feature type="transmembrane region" description="Helical" evidence="1">
    <location>
        <begin position="56"/>
        <end position="74"/>
    </location>
</feature>
<dbReference type="GO" id="GO:0005886">
    <property type="term" value="C:plasma membrane"/>
    <property type="evidence" value="ECO:0007669"/>
    <property type="project" value="UniProtKB-SubCell"/>
</dbReference>
<organism evidence="2 3">
    <name type="scientific">Paenibacillus uliginis N3/975</name>
    <dbReference type="NCBI Taxonomy" id="1313296"/>
    <lineage>
        <taxon>Bacteria</taxon>
        <taxon>Bacillati</taxon>
        <taxon>Bacillota</taxon>
        <taxon>Bacilli</taxon>
        <taxon>Bacillales</taxon>
        <taxon>Paenibacillaceae</taxon>
        <taxon>Paenibacillus</taxon>
    </lineage>
</organism>
<proteinExistence type="predicted"/>
<evidence type="ECO:0000256" key="1">
    <source>
        <dbReference type="SAM" id="Phobius"/>
    </source>
</evidence>
<dbReference type="STRING" id="1313296.SAMN05661091_4988"/>
<dbReference type="Proteomes" id="UP000192940">
    <property type="component" value="Chromosome I"/>
</dbReference>
<evidence type="ECO:0000313" key="2">
    <source>
        <dbReference type="EMBL" id="SMF90331.1"/>
    </source>
</evidence>
<dbReference type="EMBL" id="LT840184">
    <property type="protein sequence ID" value="SMF90331.1"/>
    <property type="molecule type" value="Genomic_DNA"/>
</dbReference>
<feature type="transmembrane region" description="Helical" evidence="1">
    <location>
        <begin position="236"/>
        <end position="258"/>
    </location>
</feature>
<dbReference type="RefSeq" id="WP_208915663.1">
    <property type="nucleotide sequence ID" value="NZ_LT840184.1"/>
</dbReference>
<feature type="transmembrane region" description="Helical" evidence="1">
    <location>
        <begin position="148"/>
        <end position="169"/>
    </location>
</feature>
<reference evidence="2 3" key="1">
    <citation type="submission" date="2017-04" db="EMBL/GenBank/DDBJ databases">
        <authorList>
            <person name="Afonso C.L."/>
            <person name="Miller P.J."/>
            <person name="Scott M.A."/>
            <person name="Spackman E."/>
            <person name="Goraichik I."/>
            <person name="Dimitrov K.M."/>
            <person name="Suarez D.L."/>
            <person name="Swayne D.E."/>
        </authorList>
    </citation>
    <scope>NUCLEOTIDE SEQUENCE [LARGE SCALE GENOMIC DNA]</scope>
    <source>
        <strain evidence="2 3">N3/975</strain>
    </source>
</reference>
<accession>A0A1X7HQC7</accession>
<evidence type="ECO:0000313" key="3">
    <source>
        <dbReference type="Proteomes" id="UP000192940"/>
    </source>
</evidence>
<dbReference type="AlphaFoldDB" id="A0A1X7HQC7"/>
<feature type="transmembrane region" description="Helical" evidence="1">
    <location>
        <begin position="176"/>
        <end position="194"/>
    </location>
</feature>